<dbReference type="PANTHER" id="PTHR30204:SF90">
    <property type="entry name" value="HTH-TYPE TRANSCRIPTIONAL ACTIVATOR MTA"/>
    <property type="match status" value="1"/>
</dbReference>
<dbReference type="Pfam" id="PF13649">
    <property type="entry name" value="Methyltransf_25"/>
    <property type="match status" value="1"/>
</dbReference>
<organism evidence="3 4">
    <name type="scientific">Pseudodesulfovibrio portus</name>
    <dbReference type="NCBI Taxonomy" id="231439"/>
    <lineage>
        <taxon>Bacteria</taxon>
        <taxon>Pseudomonadati</taxon>
        <taxon>Thermodesulfobacteriota</taxon>
        <taxon>Desulfovibrionia</taxon>
        <taxon>Desulfovibrionales</taxon>
        <taxon>Desulfovibrionaceae</taxon>
    </lineage>
</organism>
<accession>A0ABN6RXV0</accession>
<dbReference type="Gene3D" id="1.10.1660.10">
    <property type="match status" value="1"/>
</dbReference>
<gene>
    <name evidence="3" type="ORF">JCM14722_21300</name>
</gene>
<keyword evidence="4" id="KW-1185">Reference proteome</keyword>
<evidence type="ECO:0000313" key="3">
    <source>
        <dbReference type="EMBL" id="BDQ34588.1"/>
    </source>
</evidence>
<protein>
    <submittedName>
        <fullName evidence="3">Methyltransferase</fullName>
    </submittedName>
</protein>
<reference evidence="3" key="1">
    <citation type="submission" date="2022-08" db="EMBL/GenBank/DDBJ databases">
        <title>Genome Sequence of the sulphate-reducing bacterium, Pseudodesulfovibrio portus JCM14722.</title>
        <authorList>
            <person name="Kondo R."/>
            <person name="Kataoka T."/>
        </authorList>
    </citation>
    <scope>NUCLEOTIDE SEQUENCE</scope>
    <source>
        <strain evidence="3">JCM 14722</strain>
    </source>
</reference>
<dbReference type="Gene3D" id="3.40.50.150">
    <property type="entry name" value="Vaccinia Virus protein VP39"/>
    <property type="match status" value="1"/>
</dbReference>
<dbReference type="RefSeq" id="WP_264981487.1">
    <property type="nucleotide sequence ID" value="NZ_AP026708.1"/>
</dbReference>
<evidence type="ECO:0000259" key="2">
    <source>
        <dbReference type="PROSITE" id="PS50937"/>
    </source>
</evidence>
<proteinExistence type="predicted"/>
<dbReference type="SUPFAM" id="SSF46955">
    <property type="entry name" value="Putative DNA-binding domain"/>
    <property type="match status" value="1"/>
</dbReference>
<dbReference type="Proteomes" id="UP001061361">
    <property type="component" value="Chromosome"/>
</dbReference>
<dbReference type="InterPro" id="IPR047057">
    <property type="entry name" value="MerR_fam"/>
</dbReference>
<keyword evidence="3" id="KW-0489">Methyltransferase</keyword>
<dbReference type="GO" id="GO:0008168">
    <property type="term" value="F:methyltransferase activity"/>
    <property type="evidence" value="ECO:0007669"/>
    <property type="project" value="UniProtKB-KW"/>
</dbReference>
<dbReference type="InterPro" id="IPR029063">
    <property type="entry name" value="SAM-dependent_MTases_sf"/>
</dbReference>
<sequence length="434" mass="48603">MTYTVGRLAKRHGLSRSTLLYYDRIGLLSPGGHMKGEYRQYSGADDARLSKICEYRRAGIALKEIAHMLDGGAETSVAEALENRLGELNREMDDLREQQRLIAGLLGRADLLKETGAMDKATWVSLLSAAGFSEEDMRNWHVRFERTAPDQHELFLRRLHIPDSEISAIRAMAAAPHEIFNINKESGRFMEMFFRIYEGLEREGPGSHEMTRRAYALCEGMPDRPNILELGCGTGGATIPLARISGGMITATEIYRPFLDRMVERAKAAGVADRVTAAVMDMADVRAEPESFDCIWCEGAAYIMGVDNALEAWKPFLRPGGFLCITDAVWLVDPADAPAPVREHWAKGYPVMRTAAANNRAAEAAGYSVTGNFTMDASCWDAFYDDVEKRINAIEPVYGDDPDGRAIIDMTRVEIDLYRRYPGMYGYEFHVWKK</sequence>
<dbReference type="EMBL" id="AP026708">
    <property type="protein sequence ID" value="BDQ34588.1"/>
    <property type="molecule type" value="Genomic_DNA"/>
</dbReference>
<dbReference type="InterPro" id="IPR041698">
    <property type="entry name" value="Methyltransf_25"/>
</dbReference>
<dbReference type="InterPro" id="IPR000551">
    <property type="entry name" value="MerR-type_HTH_dom"/>
</dbReference>
<dbReference type="InterPro" id="IPR009061">
    <property type="entry name" value="DNA-bd_dom_put_sf"/>
</dbReference>
<dbReference type="SUPFAM" id="SSF53335">
    <property type="entry name" value="S-adenosyl-L-methionine-dependent methyltransferases"/>
    <property type="match status" value="1"/>
</dbReference>
<keyword evidence="1" id="KW-0238">DNA-binding</keyword>
<dbReference type="PRINTS" id="PR00040">
    <property type="entry name" value="HTHMERR"/>
</dbReference>
<dbReference type="SMART" id="SM00422">
    <property type="entry name" value="HTH_MERR"/>
    <property type="match status" value="1"/>
</dbReference>
<dbReference type="CDD" id="cd02440">
    <property type="entry name" value="AdoMet_MTases"/>
    <property type="match status" value="1"/>
</dbReference>
<dbReference type="Pfam" id="PF13411">
    <property type="entry name" value="MerR_1"/>
    <property type="match status" value="1"/>
</dbReference>
<dbReference type="PROSITE" id="PS50937">
    <property type="entry name" value="HTH_MERR_2"/>
    <property type="match status" value="1"/>
</dbReference>
<keyword evidence="3" id="KW-0808">Transferase</keyword>
<dbReference type="PANTHER" id="PTHR30204">
    <property type="entry name" value="REDOX-CYCLING DRUG-SENSING TRANSCRIPTIONAL ACTIVATOR SOXR"/>
    <property type="match status" value="1"/>
</dbReference>
<feature type="domain" description="HTH merR-type" evidence="2">
    <location>
        <begin position="2"/>
        <end position="71"/>
    </location>
</feature>
<dbReference type="GO" id="GO:0032259">
    <property type="term" value="P:methylation"/>
    <property type="evidence" value="ECO:0007669"/>
    <property type="project" value="UniProtKB-KW"/>
</dbReference>
<name>A0ABN6RXV0_9BACT</name>
<evidence type="ECO:0000313" key="4">
    <source>
        <dbReference type="Proteomes" id="UP001061361"/>
    </source>
</evidence>
<evidence type="ECO:0000256" key="1">
    <source>
        <dbReference type="ARBA" id="ARBA00023125"/>
    </source>
</evidence>